<dbReference type="AlphaFoldDB" id="A0A7J7VID6"/>
<dbReference type="EMBL" id="JABWUV010000010">
    <property type="protein sequence ID" value="KAF6324922.1"/>
    <property type="molecule type" value="Genomic_DNA"/>
</dbReference>
<accession>A0A7J7VID6</accession>
<keyword evidence="1" id="KW-0732">Signal</keyword>
<keyword evidence="3" id="KW-1185">Reference proteome</keyword>
<name>A0A7J7VID6_MYOMY</name>
<evidence type="ECO:0000313" key="2">
    <source>
        <dbReference type="EMBL" id="KAF6324922.1"/>
    </source>
</evidence>
<protein>
    <recommendedName>
        <fullName evidence="4">Secreted protein</fullName>
    </recommendedName>
</protein>
<feature type="chain" id="PRO_5029836728" description="Secreted protein" evidence="1">
    <location>
        <begin position="20"/>
        <end position="126"/>
    </location>
</feature>
<sequence length="126" mass="14315">MSRFLWALPLPLPLQTSLSGNRPATWCARDPWRMRLHRAGGWVSVSRAHWLAWPTGLGAQPPPINAWSPIDRDSGISCSNLLLLSSYACRALITPVWTSTTWYQLVCRFHLSCGHPQLIFLKFNPY</sequence>
<reference evidence="2 3" key="1">
    <citation type="journal article" date="2020" name="Nature">
        <title>Six reference-quality genomes reveal evolution of bat adaptations.</title>
        <authorList>
            <person name="Jebb D."/>
            <person name="Huang Z."/>
            <person name="Pippel M."/>
            <person name="Hughes G.M."/>
            <person name="Lavrichenko K."/>
            <person name="Devanna P."/>
            <person name="Winkler S."/>
            <person name="Jermiin L.S."/>
            <person name="Skirmuntt E.C."/>
            <person name="Katzourakis A."/>
            <person name="Burkitt-Gray L."/>
            <person name="Ray D.A."/>
            <person name="Sullivan K.A.M."/>
            <person name="Roscito J.G."/>
            <person name="Kirilenko B.M."/>
            <person name="Davalos L.M."/>
            <person name="Corthals A.P."/>
            <person name="Power M.L."/>
            <person name="Jones G."/>
            <person name="Ransome R.D."/>
            <person name="Dechmann D.K.N."/>
            <person name="Locatelli A.G."/>
            <person name="Puechmaille S.J."/>
            <person name="Fedrigo O."/>
            <person name="Jarvis E.D."/>
            <person name="Hiller M."/>
            <person name="Vernes S.C."/>
            <person name="Myers E.W."/>
            <person name="Teeling E.C."/>
        </authorList>
    </citation>
    <scope>NUCLEOTIDE SEQUENCE [LARGE SCALE GENOMIC DNA]</scope>
    <source>
        <strain evidence="2">MMyoMyo1</strain>
        <tissue evidence="2">Flight muscle</tissue>
    </source>
</reference>
<proteinExistence type="predicted"/>
<dbReference type="Proteomes" id="UP000527355">
    <property type="component" value="Unassembled WGS sequence"/>
</dbReference>
<feature type="signal peptide" evidence="1">
    <location>
        <begin position="1"/>
        <end position="19"/>
    </location>
</feature>
<comment type="caution">
    <text evidence="2">The sequence shown here is derived from an EMBL/GenBank/DDBJ whole genome shotgun (WGS) entry which is preliminary data.</text>
</comment>
<evidence type="ECO:0000256" key="1">
    <source>
        <dbReference type="SAM" id="SignalP"/>
    </source>
</evidence>
<gene>
    <name evidence="2" type="ORF">mMyoMyo1_008372</name>
</gene>
<evidence type="ECO:0000313" key="3">
    <source>
        <dbReference type="Proteomes" id="UP000527355"/>
    </source>
</evidence>
<organism evidence="2 3">
    <name type="scientific">Myotis myotis</name>
    <name type="common">Greater mouse-eared bat</name>
    <name type="synonym">Vespertilio myotis</name>
    <dbReference type="NCBI Taxonomy" id="51298"/>
    <lineage>
        <taxon>Eukaryota</taxon>
        <taxon>Metazoa</taxon>
        <taxon>Chordata</taxon>
        <taxon>Craniata</taxon>
        <taxon>Vertebrata</taxon>
        <taxon>Euteleostomi</taxon>
        <taxon>Mammalia</taxon>
        <taxon>Eutheria</taxon>
        <taxon>Laurasiatheria</taxon>
        <taxon>Chiroptera</taxon>
        <taxon>Yangochiroptera</taxon>
        <taxon>Vespertilionidae</taxon>
        <taxon>Myotis</taxon>
    </lineage>
</organism>
<evidence type="ECO:0008006" key="4">
    <source>
        <dbReference type="Google" id="ProtNLM"/>
    </source>
</evidence>